<organism evidence="1 2">
    <name type="scientific">Mycobacteroides abscessus subsp. massiliense</name>
    <dbReference type="NCBI Taxonomy" id="1962118"/>
    <lineage>
        <taxon>Bacteria</taxon>
        <taxon>Bacillati</taxon>
        <taxon>Actinomycetota</taxon>
        <taxon>Actinomycetes</taxon>
        <taxon>Mycobacteriales</taxon>
        <taxon>Mycobacteriaceae</taxon>
        <taxon>Mycobacteroides</taxon>
        <taxon>Mycobacteroides abscessus</taxon>
    </lineage>
</organism>
<protein>
    <submittedName>
        <fullName evidence="1">p22 coat protein-gene protein 5</fullName>
    </submittedName>
</protein>
<reference evidence="1 2" key="1">
    <citation type="submission" date="2016-11" db="EMBL/GenBank/DDBJ databases">
        <authorList>
            <consortium name="Pathogen Informatics"/>
        </authorList>
    </citation>
    <scope>NUCLEOTIDE SEQUENCE [LARGE SCALE GENOMIC DNA]</scope>
    <source>
        <strain evidence="1 2">911</strain>
    </source>
</reference>
<dbReference type="EMBL" id="FVGW01000004">
    <property type="protein sequence ID" value="SKM04735.1"/>
    <property type="molecule type" value="Genomic_DNA"/>
</dbReference>
<dbReference type="Proteomes" id="UP000190074">
    <property type="component" value="Unassembled WGS sequence"/>
</dbReference>
<sequence>MKVLRRQIVLPNYVLANALGDFGGSANDTINVRVGAVMDSRTRKFRGTGAERKVVMDDLTETSFPVTLDDVIYNAVTLTDEQLTLDIKDFIEQVIVPQVGGVAYGIENYLYKLISSAPYQDTHWINPEDTFPAFVDARRALNDENVEYNDRVMIVGSAVESALLKDPQFRRYDATGSEQADALRQAHIGNVAGLPVLRSNALKPDEAFEWQRNAFIYINRAPKKPFSTAINAYGSYAASNAAFRWLADYDFDNLADRSLLDTYVGSRVVLERDGRFVRGVRLQLAATGISIPNQGLTVTAAAGPNNTAKVKVLDSNGVDVTAKSTFKSGTEAKATVVADGTVTGVATGTSVITATYNPPQGGAAVTATVTANVV</sequence>
<evidence type="ECO:0000313" key="1">
    <source>
        <dbReference type="EMBL" id="SKM04735.1"/>
    </source>
</evidence>
<keyword evidence="1" id="KW-0167">Capsid protein</keyword>
<dbReference type="AlphaFoldDB" id="A0A1U0U6Y1"/>
<dbReference type="RefSeq" id="WP_207551184.1">
    <property type="nucleotide sequence ID" value="NZ_FVMM01000002.1"/>
</dbReference>
<dbReference type="Gene3D" id="2.60.40.1080">
    <property type="match status" value="1"/>
</dbReference>
<keyword evidence="1" id="KW-0946">Virion</keyword>
<proteinExistence type="predicted"/>
<evidence type="ECO:0000313" key="2">
    <source>
        <dbReference type="Proteomes" id="UP000190074"/>
    </source>
</evidence>
<accession>A0A1U0U6Y1</accession>
<name>A0A1U0U6Y1_9MYCO</name>
<gene>
    <name evidence="1" type="ORF">SAMEA2259716_02427</name>
</gene>